<evidence type="ECO:0000313" key="8">
    <source>
        <dbReference type="EMBL" id="AJI20796.1"/>
    </source>
</evidence>
<comment type="subcellular location">
    <subcellularLocation>
        <location evidence="1">Cell membrane</location>
        <topology evidence="1">Multi-pass membrane protein</topology>
    </subcellularLocation>
</comment>
<feature type="domain" description="EamA" evidence="7">
    <location>
        <begin position="25"/>
        <end position="156"/>
    </location>
</feature>
<dbReference type="PANTHER" id="PTHR32322">
    <property type="entry name" value="INNER MEMBRANE TRANSPORTER"/>
    <property type="match status" value="1"/>
</dbReference>
<comment type="similarity">
    <text evidence="2">Belongs to the EamA transporter family.</text>
</comment>
<sequence length="315" mass="34631">MDTMIAKQQESLKIRKVRRGNGLYISASVIAVLLWSTSFVGTKIAYTSFPPLTLGAARFVIAAVILGLILLIRKDKTKPSFKDIGLMSISGVLGTTLYFSLENIGVELTTASNAAIIVASYPAITVLMEFLFFRKKTSWVKAIGIGVAMIGVYQISYSPETQTDDKQLIGNIILIAAGFIFALYNFTTRKVVKKYSMITISFYQTLAGAITFIPLAFIEKSSWQTPDIRSFLTLLYLGVFCSVIAFLLYNFGLRKLSSSSAMTLMNLVPIFGVLFSVLLLNEVVGINQFIGGIIVLLGVVLSMREPSKKHVLENK</sequence>
<dbReference type="KEGG" id="bmeg:BG04_636"/>
<dbReference type="InterPro" id="IPR050638">
    <property type="entry name" value="AA-Vitamin_Transporters"/>
</dbReference>
<gene>
    <name evidence="8" type="ORF">BG04_636</name>
</gene>
<accession>A0A0B6AB78</accession>
<dbReference type="GO" id="GO:0005886">
    <property type="term" value="C:plasma membrane"/>
    <property type="evidence" value="ECO:0007669"/>
    <property type="project" value="UniProtKB-SubCell"/>
</dbReference>
<evidence type="ECO:0000259" key="7">
    <source>
        <dbReference type="Pfam" id="PF00892"/>
    </source>
</evidence>
<organism evidence="8 9">
    <name type="scientific">Priestia megaterium (strain ATCC 14581 / DSM 32 / CCUG 1817 / JCM 2506 / NBRC 15308 / NCIMB 9376 / NCTC 10342 / NRRL B-14308 / VKM B-512 / Ford 19)</name>
    <name type="common">Bacillus megaterium</name>
    <dbReference type="NCBI Taxonomy" id="1348623"/>
    <lineage>
        <taxon>Bacteria</taxon>
        <taxon>Bacillati</taxon>
        <taxon>Bacillota</taxon>
        <taxon>Bacilli</taxon>
        <taxon>Bacillales</taxon>
        <taxon>Bacillaceae</taxon>
        <taxon>Priestia</taxon>
    </lineage>
</organism>
<evidence type="ECO:0000256" key="6">
    <source>
        <dbReference type="ARBA" id="ARBA00023136"/>
    </source>
</evidence>
<protein>
    <submittedName>
        <fullName evidence="8">UAA transporter family protein</fullName>
    </submittedName>
</protein>
<dbReference type="AlphaFoldDB" id="A0A0B6AB78"/>
<name>A0A0B6AB78_PRIM2</name>
<dbReference type="SUPFAM" id="SSF103481">
    <property type="entry name" value="Multidrug resistance efflux transporter EmrE"/>
    <property type="match status" value="2"/>
</dbReference>
<dbReference type="GeneID" id="93644135"/>
<dbReference type="InterPro" id="IPR037185">
    <property type="entry name" value="EmrE-like"/>
</dbReference>
<evidence type="ECO:0000256" key="1">
    <source>
        <dbReference type="ARBA" id="ARBA00004651"/>
    </source>
</evidence>
<dbReference type="EMBL" id="CP009920">
    <property type="protein sequence ID" value="AJI20796.1"/>
    <property type="molecule type" value="Genomic_DNA"/>
</dbReference>
<reference evidence="8 9" key="1">
    <citation type="journal article" date="2015" name="Genome Announc.">
        <title>Complete genome sequences for 35 biothreat assay-relevant bacillus species.</title>
        <authorList>
            <person name="Johnson S.L."/>
            <person name="Daligault H.E."/>
            <person name="Davenport K.W."/>
            <person name="Jaissle J."/>
            <person name="Frey K.G."/>
            <person name="Ladner J.T."/>
            <person name="Broomall S.M."/>
            <person name="Bishop-Lilly K.A."/>
            <person name="Bruce D.C."/>
            <person name="Gibbons H.S."/>
            <person name="Coyne S.R."/>
            <person name="Lo C.C."/>
            <person name="Meincke L."/>
            <person name="Munk A.C."/>
            <person name="Koroleva G.I."/>
            <person name="Rosenzweig C.N."/>
            <person name="Palacios G.F."/>
            <person name="Redden C.L."/>
            <person name="Minogue T.D."/>
            <person name="Chain P.S."/>
        </authorList>
    </citation>
    <scope>NUCLEOTIDE SEQUENCE [LARGE SCALE GENOMIC DNA]</scope>
    <source>
        <strain evidence="9">ATCC 14581 / DSM 32 / JCM 2506 / NBRC 15308 / NCIMB 9376 / NCTC 10342 / NRRL B-14308 / VKM B-512</strain>
    </source>
</reference>
<proteinExistence type="inferred from homology"/>
<dbReference type="HOGENOM" id="CLU_033863_4_1_9"/>
<feature type="domain" description="EamA" evidence="7">
    <location>
        <begin position="169"/>
        <end position="303"/>
    </location>
</feature>
<dbReference type="RefSeq" id="WP_034649816.1">
    <property type="nucleotide sequence ID" value="NZ_BCVB01000012.1"/>
</dbReference>
<keyword evidence="5" id="KW-1133">Transmembrane helix</keyword>
<keyword evidence="4" id="KW-0812">Transmembrane</keyword>
<keyword evidence="6" id="KW-0472">Membrane</keyword>
<evidence type="ECO:0000256" key="2">
    <source>
        <dbReference type="ARBA" id="ARBA00007362"/>
    </source>
</evidence>
<evidence type="ECO:0000256" key="3">
    <source>
        <dbReference type="ARBA" id="ARBA00022475"/>
    </source>
</evidence>
<dbReference type="InterPro" id="IPR000620">
    <property type="entry name" value="EamA_dom"/>
</dbReference>
<evidence type="ECO:0000256" key="5">
    <source>
        <dbReference type="ARBA" id="ARBA00022989"/>
    </source>
</evidence>
<evidence type="ECO:0000256" key="4">
    <source>
        <dbReference type="ARBA" id="ARBA00022692"/>
    </source>
</evidence>
<dbReference type="Proteomes" id="UP000031829">
    <property type="component" value="Chromosome"/>
</dbReference>
<dbReference type="PANTHER" id="PTHR32322:SF18">
    <property type="entry name" value="S-ADENOSYLMETHIONINE_S-ADENOSYLHOMOCYSTEINE TRANSPORTER"/>
    <property type="match status" value="1"/>
</dbReference>
<keyword evidence="3" id="KW-1003">Cell membrane</keyword>
<evidence type="ECO:0000313" key="9">
    <source>
        <dbReference type="Proteomes" id="UP000031829"/>
    </source>
</evidence>
<dbReference type="Pfam" id="PF00892">
    <property type="entry name" value="EamA"/>
    <property type="match status" value="2"/>
</dbReference>